<comment type="pathway">
    <text evidence="7">Metabolic intermediate biosynthesis; chorismate biosynthesis; chorismate from D-erythrose 4-phosphate and phosphoenolpyruvate: step 5/7.</text>
</comment>
<evidence type="ECO:0000256" key="6">
    <source>
        <dbReference type="ARBA" id="ARBA00023141"/>
    </source>
</evidence>
<comment type="catalytic activity">
    <reaction evidence="7">
        <text>shikimate + ATP = 3-phosphoshikimate + ADP + H(+)</text>
        <dbReference type="Rhea" id="RHEA:13121"/>
        <dbReference type="ChEBI" id="CHEBI:15378"/>
        <dbReference type="ChEBI" id="CHEBI:30616"/>
        <dbReference type="ChEBI" id="CHEBI:36208"/>
        <dbReference type="ChEBI" id="CHEBI:145989"/>
        <dbReference type="ChEBI" id="CHEBI:456216"/>
        <dbReference type="EC" id="2.7.1.71"/>
    </reaction>
</comment>
<comment type="caution">
    <text evidence="7">Lacks conserved residue(s) required for the propagation of feature annotation.</text>
</comment>
<keyword evidence="5 7" id="KW-0067">ATP-binding</keyword>
<evidence type="ECO:0000256" key="1">
    <source>
        <dbReference type="ARBA" id="ARBA00022605"/>
    </source>
</evidence>
<dbReference type="PANTHER" id="PTHR21087">
    <property type="entry name" value="SHIKIMATE KINASE"/>
    <property type="match status" value="1"/>
</dbReference>
<dbReference type="InterPro" id="IPR031322">
    <property type="entry name" value="Shikimate/glucono_kinase"/>
</dbReference>
<comment type="cofactor">
    <cofactor evidence="7">
        <name>Mg(2+)</name>
        <dbReference type="ChEBI" id="CHEBI:18420"/>
    </cofactor>
    <text evidence="7">Binds 1 Mg(2+) ion per subunit.</text>
</comment>
<evidence type="ECO:0000256" key="3">
    <source>
        <dbReference type="ARBA" id="ARBA00022741"/>
    </source>
</evidence>
<keyword evidence="7" id="KW-0479">Metal-binding</keyword>
<dbReference type="PANTHER" id="PTHR21087:SF16">
    <property type="entry name" value="SHIKIMATE KINASE 1, CHLOROPLASTIC"/>
    <property type="match status" value="1"/>
</dbReference>
<proteinExistence type="inferred from homology"/>
<dbReference type="Gene3D" id="3.40.50.300">
    <property type="entry name" value="P-loop containing nucleotide triphosphate hydrolases"/>
    <property type="match status" value="1"/>
</dbReference>
<feature type="binding site" evidence="7">
    <location>
        <position position="119"/>
    </location>
    <ligand>
        <name>ATP</name>
        <dbReference type="ChEBI" id="CHEBI:30616"/>
    </ligand>
</feature>
<name>A0ABP8LT08_9BACT</name>
<keyword evidence="7" id="KW-0460">Magnesium</keyword>
<keyword evidence="3 7" id="KW-0547">Nucleotide-binding</keyword>
<evidence type="ECO:0000256" key="2">
    <source>
        <dbReference type="ARBA" id="ARBA00022679"/>
    </source>
</evidence>
<feature type="binding site" evidence="7">
    <location>
        <position position="141"/>
    </location>
    <ligand>
        <name>substrate</name>
    </ligand>
</feature>
<protein>
    <recommendedName>
        <fullName evidence="7">Shikimate kinase</fullName>
        <shortName evidence="7">SK</shortName>
        <ecNumber evidence="7">2.7.1.71</ecNumber>
    </recommendedName>
</protein>
<dbReference type="InterPro" id="IPR027417">
    <property type="entry name" value="P-loop_NTPase"/>
</dbReference>
<keyword evidence="1 7" id="KW-0028">Amino-acid biosynthesis</keyword>
<keyword evidence="2 7" id="KW-0808">Transferase</keyword>
<gene>
    <name evidence="7" type="primary">aroK</name>
    <name evidence="8" type="ORF">GCM10023188_26520</name>
</gene>
<dbReference type="Proteomes" id="UP001500552">
    <property type="component" value="Unassembled WGS sequence"/>
</dbReference>
<keyword evidence="6 7" id="KW-0057">Aromatic amino acid biosynthesis</keyword>
<evidence type="ECO:0000313" key="9">
    <source>
        <dbReference type="Proteomes" id="UP001500552"/>
    </source>
</evidence>
<evidence type="ECO:0000256" key="4">
    <source>
        <dbReference type="ARBA" id="ARBA00022777"/>
    </source>
</evidence>
<reference evidence="9" key="1">
    <citation type="journal article" date="2019" name="Int. J. Syst. Evol. Microbiol.">
        <title>The Global Catalogue of Microorganisms (GCM) 10K type strain sequencing project: providing services to taxonomists for standard genome sequencing and annotation.</title>
        <authorList>
            <consortium name="The Broad Institute Genomics Platform"/>
            <consortium name="The Broad Institute Genome Sequencing Center for Infectious Disease"/>
            <person name="Wu L."/>
            <person name="Ma J."/>
        </authorList>
    </citation>
    <scope>NUCLEOTIDE SEQUENCE [LARGE SCALE GENOMIC DNA]</scope>
    <source>
        <strain evidence="9">JCM 17926</strain>
    </source>
</reference>
<keyword evidence="9" id="KW-1185">Reference proteome</keyword>
<sequence length="169" mass="19202">MRIFLIGMMGSGKTTLGRQLASRLQYAFVDLDAYLEEREGRSIAQLFEQEGQERFRELEREALEAVVQEYGQAVISTGGGAPCFFDNIGFMNRHGKTFFLDVPVEEISRRLLASDLQVRPLLAGKTEEEVKAFLLNTLSHRRQYYERAGTTLHGESISVKLLQQLLNNN</sequence>
<comment type="subunit">
    <text evidence="7">Monomer.</text>
</comment>
<organism evidence="8 9">
    <name type="scientific">Pontibacter saemangeumensis</name>
    <dbReference type="NCBI Taxonomy" id="1084525"/>
    <lineage>
        <taxon>Bacteria</taxon>
        <taxon>Pseudomonadati</taxon>
        <taxon>Bacteroidota</taxon>
        <taxon>Cytophagia</taxon>
        <taxon>Cytophagales</taxon>
        <taxon>Hymenobacteraceae</taxon>
        <taxon>Pontibacter</taxon>
    </lineage>
</organism>
<keyword evidence="4 7" id="KW-0418">Kinase</keyword>
<dbReference type="SUPFAM" id="SSF52540">
    <property type="entry name" value="P-loop containing nucleoside triphosphate hydrolases"/>
    <property type="match status" value="1"/>
</dbReference>
<feature type="binding site" evidence="7">
    <location>
        <position position="79"/>
    </location>
    <ligand>
        <name>substrate</name>
    </ligand>
</feature>
<feature type="binding site" evidence="7">
    <location>
        <position position="32"/>
    </location>
    <ligand>
        <name>substrate</name>
    </ligand>
</feature>
<comment type="caution">
    <text evidence="8">The sequence shown here is derived from an EMBL/GenBank/DDBJ whole genome shotgun (WGS) entry which is preliminary data.</text>
</comment>
<feature type="binding site" evidence="7">
    <location>
        <position position="14"/>
    </location>
    <ligand>
        <name>Mg(2+)</name>
        <dbReference type="ChEBI" id="CHEBI:18420"/>
    </ligand>
</feature>
<evidence type="ECO:0000256" key="7">
    <source>
        <dbReference type="HAMAP-Rule" id="MF_00109"/>
    </source>
</evidence>
<comment type="subcellular location">
    <subcellularLocation>
        <location evidence="7">Cytoplasm</location>
    </subcellularLocation>
</comment>
<evidence type="ECO:0000313" key="8">
    <source>
        <dbReference type="EMBL" id="GAA4434961.1"/>
    </source>
</evidence>
<dbReference type="HAMAP" id="MF_00109">
    <property type="entry name" value="Shikimate_kinase"/>
    <property type="match status" value="1"/>
</dbReference>
<accession>A0ABP8LT08</accession>
<dbReference type="Pfam" id="PF01202">
    <property type="entry name" value="SKI"/>
    <property type="match status" value="1"/>
</dbReference>
<feature type="binding site" evidence="7">
    <location>
        <position position="56"/>
    </location>
    <ligand>
        <name>substrate</name>
    </ligand>
</feature>
<dbReference type="InterPro" id="IPR000623">
    <property type="entry name" value="Shikimate_kinase/TSH1"/>
</dbReference>
<feature type="binding site" evidence="7">
    <location>
        <begin position="10"/>
        <end position="15"/>
    </location>
    <ligand>
        <name>ATP</name>
        <dbReference type="ChEBI" id="CHEBI:30616"/>
    </ligand>
</feature>
<dbReference type="GO" id="GO:0016301">
    <property type="term" value="F:kinase activity"/>
    <property type="evidence" value="ECO:0007669"/>
    <property type="project" value="UniProtKB-KW"/>
</dbReference>
<evidence type="ECO:0000256" key="5">
    <source>
        <dbReference type="ARBA" id="ARBA00022840"/>
    </source>
</evidence>
<comment type="function">
    <text evidence="7">Catalyzes the specific phosphorylation of the 3-hydroxyl group of shikimic acid using ATP as a cosubstrate.</text>
</comment>
<keyword evidence="7" id="KW-0963">Cytoplasm</keyword>
<dbReference type="EMBL" id="BAABHC010000014">
    <property type="protein sequence ID" value="GAA4434961.1"/>
    <property type="molecule type" value="Genomic_DNA"/>
</dbReference>
<dbReference type="CDD" id="cd00464">
    <property type="entry name" value="SK"/>
    <property type="match status" value="1"/>
</dbReference>
<dbReference type="EC" id="2.7.1.71" evidence="7"/>
<dbReference type="RefSeq" id="WP_345159709.1">
    <property type="nucleotide sequence ID" value="NZ_BAABHC010000014.1"/>
</dbReference>
<comment type="similarity">
    <text evidence="7">Belongs to the shikimate kinase family.</text>
</comment>
<dbReference type="PRINTS" id="PR01100">
    <property type="entry name" value="SHIKIMTKNASE"/>
</dbReference>